<keyword evidence="1" id="KW-0812">Transmembrane</keyword>
<organism evidence="2 3">
    <name type="scientific">Pseudomonas mangrovi</name>
    <dbReference type="NCBI Taxonomy" id="2161748"/>
    <lineage>
        <taxon>Bacteria</taxon>
        <taxon>Pseudomonadati</taxon>
        <taxon>Pseudomonadota</taxon>
        <taxon>Gammaproteobacteria</taxon>
        <taxon>Pseudomonadales</taxon>
        <taxon>Pseudomonadaceae</taxon>
        <taxon>Pseudomonas</taxon>
    </lineage>
</organism>
<reference evidence="2 3" key="1">
    <citation type="submission" date="2018-04" db="EMBL/GenBank/DDBJ databases">
        <title>Pseudomonas sp. nov., isolated from mangrove soil.</title>
        <authorList>
            <person name="Chen C."/>
        </authorList>
    </citation>
    <scope>NUCLEOTIDE SEQUENCE [LARGE SCALE GENOMIC DNA]</scope>
    <source>
        <strain evidence="2 3">TC-11</strain>
    </source>
</reference>
<feature type="transmembrane region" description="Helical" evidence="1">
    <location>
        <begin position="27"/>
        <end position="45"/>
    </location>
</feature>
<evidence type="ECO:0000313" key="3">
    <source>
        <dbReference type="Proteomes" id="UP000244064"/>
    </source>
</evidence>
<name>A0A2T5PEB3_9PSED</name>
<dbReference type="EMBL" id="QASN01000002">
    <property type="protein sequence ID" value="PTU76076.1"/>
    <property type="molecule type" value="Genomic_DNA"/>
</dbReference>
<dbReference type="Proteomes" id="UP000244064">
    <property type="component" value="Unassembled WGS sequence"/>
</dbReference>
<dbReference type="OrthoDB" id="5736172at2"/>
<comment type="caution">
    <text evidence="2">The sequence shown here is derived from an EMBL/GenBank/DDBJ whole genome shotgun (WGS) entry which is preliminary data.</text>
</comment>
<evidence type="ECO:0000256" key="1">
    <source>
        <dbReference type="SAM" id="Phobius"/>
    </source>
</evidence>
<keyword evidence="1" id="KW-1133">Transmembrane helix</keyword>
<sequence length="145" mass="16257">MESNPYQAPRSEVTDGALFRRSIGWKIYFFCITGISALAMLGLFFTPDAGASEVASLAFWLVATVGLFGFAFDKPIATPRFWLIVLIVYGGFSVTYYFLTDIDLRAGLTDAQFYISNAISWAIALPGYYALYAFSRPYDPVWKKH</sequence>
<evidence type="ECO:0000313" key="2">
    <source>
        <dbReference type="EMBL" id="PTU76076.1"/>
    </source>
</evidence>
<feature type="transmembrane region" description="Helical" evidence="1">
    <location>
        <begin position="51"/>
        <end position="72"/>
    </location>
</feature>
<feature type="transmembrane region" description="Helical" evidence="1">
    <location>
        <begin position="81"/>
        <end position="99"/>
    </location>
</feature>
<accession>A0A2T5PEB3</accession>
<feature type="transmembrane region" description="Helical" evidence="1">
    <location>
        <begin position="111"/>
        <end position="134"/>
    </location>
</feature>
<keyword evidence="3" id="KW-1185">Reference proteome</keyword>
<gene>
    <name evidence="2" type="ORF">DBO85_00095</name>
</gene>
<protein>
    <submittedName>
        <fullName evidence="2">Uncharacterized protein</fullName>
    </submittedName>
</protein>
<proteinExistence type="predicted"/>
<dbReference type="AlphaFoldDB" id="A0A2T5PEB3"/>
<dbReference type="RefSeq" id="WP_108104056.1">
    <property type="nucleotide sequence ID" value="NZ_QASN01000002.1"/>
</dbReference>
<keyword evidence="1" id="KW-0472">Membrane</keyword>